<dbReference type="InterPro" id="IPR012434">
    <property type="entry name" value="DUF1631"/>
</dbReference>
<dbReference type="OrthoDB" id="6188167at2"/>
<reference evidence="3" key="1">
    <citation type="submission" date="2018-09" db="EMBL/GenBank/DDBJ databases">
        <authorList>
            <person name="Zhu H."/>
        </authorList>
    </citation>
    <scope>NUCLEOTIDE SEQUENCE [LARGE SCALE GENOMIC DNA]</scope>
    <source>
        <strain evidence="3">K2W31S-8</strain>
    </source>
</reference>
<proteinExistence type="predicted"/>
<dbReference type="EMBL" id="CP032419">
    <property type="protein sequence ID" value="AYC34295.1"/>
    <property type="molecule type" value="Genomic_DNA"/>
</dbReference>
<organism evidence="2 3">
    <name type="scientific">Pseudomonas cavernae</name>
    <dbReference type="NCBI Taxonomy" id="2320867"/>
    <lineage>
        <taxon>Bacteria</taxon>
        <taxon>Pseudomonadati</taxon>
        <taxon>Pseudomonadota</taxon>
        <taxon>Gammaproteobacteria</taxon>
        <taxon>Pseudomonadales</taxon>
        <taxon>Pseudomonadaceae</taxon>
        <taxon>Pseudomonas</taxon>
    </lineage>
</organism>
<evidence type="ECO:0000256" key="1">
    <source>
        <dbReference type="SAM" id="MobiDB-lite"/>
    </source>
</evidence>
<dbReference type="Proteomes" id="UP000265560">
    <property type="component" value="Chromosome"/>
</dbReference>
<dbReference type="KEGG" id="pcav:D3880_18825"/>
<dbReference type="Pfam" id="PF07793">
    <property type="entry name" value="DUF1631"/>
    <property type="match status" value="1"/>
</dbReference>
<protein>
    <submittedName>
        <fullName evidence="2">DUF1631 domain-containing protein</fullName>
    </submittedName>
</protein>
<dbReference type="RefSeq" id="WP_119894948.1">
    <property type="nucleotide sequence ID" value="NZ_CP032419.1"/>
</dbReference>
<accession>A0A385Z4W2</accession>
<feature type="region of interest" description="Disordered" evidence="1">
    <location>
        <begin position="1"/>
        <end position="20"/>
    </location>
</feature>
<name>A0A385Z4W2_9PSED</name>
<evidence type="ECO:0000313" key="3">
    <source>
        <dbReference type="Proteomes" id="UP000265560"/>
    </source>
</evidence>
<gene>
    <name evidence="2" type="ORF">D3880_18825</name>
</gene>
<dbReference type="AlphaFoldDB" id="A0A385Z4W2"/>
<keyword evidence="3" id="KW-1185">Reference proteome</keyword>
<evidence type="ECO:0000313" key="2">
    <source>
        <dbReference type="EMBL" id="AYC34295.1"/>
    </source>
</evidence>
<sequence>MTDAKVVHLNKVAPEHSPNSPVGRLPVALINLRDRAAQQLKQALQALFDNADDTLFEMADRATSNAEQSGFFEAMRDLRLKRKNIERGFLQKIFESFSTLNQYEIGRVPQLGTLSFDSLALIQNDELEERVALDSMVAKVMSRDGVAVSHLTTRLNALVSKKLDDKSNPLGPMSLCGLFLEACGGLGVEIRVKLIILKLFEKYVLSDLDQLYGEANQALVAAGVLPELKSAPAPRRPGAQHAGGRAGQGGAAVLAGVAGYADEGMQEVFGALQALLSEVRGAGMPRRELPADAVPISSNDLMRLLSHLQQRLPTQAAADFDLHHQLEQLLGRASAKSGRARVVGEVDEDVINLVSMLFEFILDDRSLPDSLKALIGRLQIPMLKVAVLDKTFFGRGSHPARRLLNEIASAALGWGEQDDTQRDSLYQKIEQVVQRLLNDFVDDPGIFSELLADFLAFTGAERRRSELLEQRTRDAEEGRARAELARRQVEQALNERLLGKTLPEVVVRLLQEAWSKVLMLTCLKHGTDSAEWQAALATMDDLVWSVEPHEDPEARLRLLELVPGLLKALREGMASAAFDPFSTSEFFSRLEALHVQAFQRFKRQLSEAEQPEAAVEIVAEAAGAAPEAPLLELPPVEEVAVAVELPAMIAVVEEIVLLAPGESRLAEPEVCLADDDEALLQVDNLRVGSWVEFQEDEEHKLRCKLAALIKPTGKYVFVNRTGMKVLEKTRMGLAVEFRHGAIRLLDDALLFDRALESVIGNLRRLKGA</sequence>